<dbReference type="OrthoDB" id="9816185at2"/>
<feature type="domain" description="HNH nuclease" evidence="1">
    <location>
        <begin position="37"/>
        <end position="94"/>
    </location>
</feature>
<dbReference type="Gene3D" id="1.10.30.50">
    <property type="match status" value="1"/>
</dbReference>
<dbReference type="GO" id="GO:0004519">
    <property type="term" value="F:endonuclease activity"/>
    <property type="evidence" value="ECO:0007669"/>
    <property type="project" value="InterPro"/>
</dbReference>
<dbReference type="GO" id="GO:0003676">
    <property type="term" value="F:nucleic acid binding"/>
    <property type="evidence" value="ECO:0007669"/>
    <property type="project" value="InterPro"/>
</dbReference>
<protein>
    <recommendedName>
        <fullName evidence="1">HNH nuclease domain-containing protein</fullName>
    </recommendedName>
</protein>
<dbReference type="RefSeq" id="WP_147280955.1">
    <property type="nucleotide sequence ID" value="NZ_UGGU01000003.1"/>
</dbReference>
<dbReference type="AlphaFoldDB" id="A0A377GW91"/>
<reference evidence="2 3" key="1">
    <citation type="submission" date="2018-06" db="EMBL/GenBank/DDBJ databases">
        <authorList>
            <consortium name="Pathogen Informatics"/>
            <person name="Doyle S."/>
        </authorList>
    </citation>
    <scope>NUCLEOTIDE SEQUENCE [LARGE SCALE GENOMIC DNA]</scope>
    <source>
        <strain evidence="2 3">NCTC10723</strain>
    </source>
</reference>
<keyword evidence="3" id="KW-1185">Reference proteome</keyword>
<dbReference type="SMART" id="SM00507">
    <property type="entry name" value="HNHc"/>
    <property type="match status" value="1"/>
</dbReference>
<dbReference type="Proteomes" id="UP000255328">
    <property type="component" value="Unassembled WGS sequence"/>
</dbReference>
<dbReference type="InterPro" id="IPR003615">
    <property type="entry name" value="HNH_nuc"/>
</dbReference>
<dbReference type="CDD" id="cd00085">
    <property type="entry name" value="HNHc"/>
    <property type="match status" value="1"/>
</dbReference>
<evidence type="ECO:0000313" key="3">
    <source>
        <dbReference type="Proteomes" id="UP000255328"/>
    </source>
</evidence>
<dbReference type="Pfam" id="PF01844">
    <property type="entry name" value="HNH"/>
    <property type="match status" value="1"/>
</dbReference>
<name>A0A377GW91_9FUSO</name>
<proteinExistence type="predicted"/>
<dbReference type="EMBL" id="UGGU01000003">
    <property type="protein sequence ID" value="STO31228.1"/>
    <property type="molecule type" value="Genomic_DNA"/>
</dbReference>
<gene>
    <name evidence="2" type="ORF">NCTC10723_00673</name>
</gene>
<evidence type="ECO:0000259" key="1">
    <source>
        <dbReference type="SMART" id="SM00507"/>
    </source>
</evidence>
<dbReference type="GO" id="GO:0008270">
    <property type="term" value="F:zinc ion binding"/>
    <property type="evidence" value="ECO:0007669"/>
    <property type="project" value="InterPro"/>
</dbReference>
<sequence>MIKVKRNEKPQELTEEVEKSLIEQFKNNKKDVWNKSFIRRALLEQCHNKCVYCESRIGEENSKMEIDHYHCKSKYPNEVVRWENLFPACSHCNSKKSDHDTYEAPIVNPFEDEPKDYFYIKAFRYYCKNKIFESKVNRTIEILGLNDTNKLVEYRFKLVNGIMGQLEDLYFDLEELDTEIRNDVRVKNRKLNKLKEILSTGQNTEKYSAFVATEIKENEYYGRIKNILESFEMWDEELKKLDEGLEEVRLAICKDKSN</sequence>
<dbReference type="InterPro" id="IPR002711">
    <property type="entry name" value="HNH"/>
</dbReference>
<organism evidence="2 3">
    <name type="scientific">Fusobacterium necrogenes</name>
    <dbReference type="NCBI Taxonomy" id="858"/>
    <lineage>
        <taxon>Bacteria</taxon>
        <taxon>Fusobacteriati</taxon>
        <taxon>Fusobacteriota</taxon>
        <taxon>Fusobacteriia</taxon>
        <taxon>Fusobacteriales</taxon>
        <taxon>Fusobacteriaceae</taxon>
        <taxon>Fusobacterium</taxon>
    </lineage>
</organism>
<accession>A0A377GW91</accession>
<evidence type="ECO:0000313" key="2">
    <source>
        <dbReference type="EMBL" id="STO31228.1"/>
    </source>
</evidence>